<dbReference type="InterPro" id="IPR000802">
    <property type="entry name" value="Arsenical_pump_ArsB"/>
</dbReference>
<dbReference type="AlphaFoldDB" id="A0A2K8U4S5"/>
<organism evidence="10 11">
    <name type="scientific">Candidatus Thiodictyon syntrophicum</name>
    <dbReference type="NCBI Taxonomy" id="1166950"/>
    <lineage>
        <taxon>Bacteria</taxon>
        <taxon>Pseudomonadati</taxon>
        <taxon>Pseudomonadota</taxon>
        <taxon>Gammaproteobacteria</taxon>
        <taxon>Chromatiales</taxon>
        <taxon>Chromatiaceae</taxon>
        <taxon>Thiodictyon</taxon>
    </lineage>
</organism>
<keyword evidence="7 8" id="KW-0472">Membrane</keyword>
<comment type="similarity">
    <text evidence="2">Belongs to the CitM (TC 2.A.11) transporter family.</text>
</comment>
<evidence type="ECO:0000256" key="7">
    <source>
        <dbReference type="ARBA" id="ARBA00023136"/>
    </source>
</evidence>
<keyword evidence="6 8" id="KW-1133">Transmembrane helix</keyword>
<dbReference type="PANTHER" id="PTHR43568">
    <property type="entry name" value="P PROTEIN"/>
    <property type="match status" value="1"/>
</dbReference>
<dbReference type="OrthoDB" id="9809303at2"/>
<comment type="subcellular location">
    <subcellularLocation>
        <location evidence="1">Cell membrane</location>
        <topology evidence="1">Multi-pass membrane protein</topology>
    </subcellularLocation>
</comment>
<feature type="transmembrane region" description="Helical" evidence="8">
    <location>
        <begin position="87"/>
        <end position="106"/>
    </location>
</feature>
<evidence type="ECO:0000313" key="10">
    <source>
        <dbReference type="EMBL" id="AUB80593.1"/>
    </source>
</evidence>
<keyword evidence="3" id="KW-0813">Transport</keyword>
<sequence length="397" mass="41170">MPIVHTAGGPLALLFGGMVVARMIAKTGIFEWLGDAVLRATDGSGKRLLLLIVALVAPVCALLPNATAVILVAPVVIGVCKALKVDFVGPLIITAIVSNAAGMLTLVGDPATFLVGSAIGLSFVDYLRMVSLGGVLAVLAVVPLLPFLLPTVWATRSTLPAARPRVVIERPVFLGLALLVLVVMVLLFLFGEYLPNHIVPPAVAIIGASLALLVVYGVQVEPVTEVIRDVDWKSLVFLAAIFTLVHAVIKTELLQSLSVQLYEWFGDDVMSVAFLSLGGIAILSSLLANIPVVAASLVMVTGYLVVAGAVPEVALAAGFDEWPDATLPVFVAMMFGGTLGGNATLIGAAANIVAVGICAAQGRRVSFVQFLRIGLPIAVVQLSVGALYVLGLASFLD</sequence>
<evidence type="ECO:0000256" key="5">
    <source>
        <dbReference type="ARBA" id="ARBA00022692"/>
    </source>
</evidence>
<gene>
    <name evidence="10" type="ORF">THSYN_06270</name>
</gene>
<proteinExistence type="inferred from homology"/>
<keyword evidence="11" id="KW-1185">Reference proteome</keyword>
<dbReference type="RefSeq" id="WP_100918389.1">
    <property type="nucleotide sequence ID" value="NZ_CP020370.1"/>
</dbReference>
<dbReference type="KEGG" id="tsy:THSYN_06270"/>
<feature type="transmembrane region" description="Helical" evidence="8">
    <location>
        <begin position="373"/>
        <end position="396"/>
    </location>
</feature>
<dbReference type="Proteomes" id="UP000232638">
    <property type="component" value="Chromosome"/>
</dbReference>
<feature type="transmembrane region" description="Helical" evidence="8">
    <location>
        <begin position="339"/>
        <end position="361"/>
    </location>
</feature>
<reference evidence="10 11" key="1">
    <citation type="submission" date="2017-03" db="EMBL/GenBank/DDBJ databases">
        <title>Complete genome sequence of Candidatus 'Thiodictyon syntrophicum' sp. nov. strain Cad16T, a photolithoautotroph purple sulfur bacterium isolated from an alpine meromictic lake.</title>
        <authorList>
            <person name="Luedin S.M."/>
            <person name="Pothier J.F."/>
            <person name="Danza F."/>
            <person name="Storelli N."/>
            <person name="Wittwer M."/>
            <person name="Tonolla M."/>
        </authorList>
    </citation>
    <scope>NUCLEOTIDE SEQUENCE [LARGE SCALE GENOMIC DNA]</scope>
    <source>
        <strain evidence="10 11">Cad16T</strain>
    </source>
</reference>
<dbReference type="EMBL" id="CP020370">
    <property type="protein sequence ID" value="AUB80593.1"/>
    <property type="molecule type" value="Genomic_DNA"/>
</dbReference>
<protein>
    <submittedName>
        <fullName evidence="10">Citrate transporter</fullName>
    </submittedName>
</protein>
<feature type="transmembrane region" description="Helical" evidence="8">
    <location>
        <begin position="297"/>
        <end position="319"/>
    </location>
</feature>
<dbReference type="PRINTS" id="PR00758">
    <property type="entry name" value="ARSENICPUMP"/>
</dbReference>
<feature type="domain" description="Citrate transporter-like" evidence="9">
    <location>
        <begin position="11"/>
        <end position="310"/>
    </location>
</feature>
<feature type="transmembrane region" description="Helical" evidence="8">
    <location>
        <begin position="126"/>
        <end position="150"/>
    </location>
</feature>
<feature type="transmembrane region" description="Helical" evidence="8">
    <location>
        <begin position="49"/>
        <end position="80"/>
    </location>
</feature>
<feature type="transmembrane region" description="Helical" evidence="8">
    <location>
        <begin position="269"/>
        <end position="290"/>
    </location>
</feature>
<accession>A0A2K8U4S5</accession>
<evidence type="ECO:0000256" key="3">
    <source>
        <dbReference type="ARBA" id="ARBA00022448"/>
    </source>
</evidence>
<feature type="transmembrane region" description="Helical" evidence="8">
    <location>
        <begin position="230"/>
        <end position="249"/>
    </location>
</feature>
<dbReference type="GO" id="GO:0015105">
    <property type="term" value="F:arsenite transmembrane transporter activity"/>
    <property type="evidence" value="ECO:0007669"/>
    <property type="project" value="InterPro"/>
</dbReference>
<dbReference type="GO" id="GO:0005886">
    <property type="term" value="C:plasma membrane"/>
    <property type="evidence" value="ECO:0007669"/>
    <property type="project" value="UniProtKB-SubCell"/>
</dbReference>
<evidence type="ECO:0000259" key="9">
    <source>
        <dbReference type="Pfam" id="PF03600"/>
    </source>
</evidence>
<dbReference type="InterPro" id="IPR004680">
    <property type="entry name" value="Cit_transptr-like_dom"/>
</dbReference>
<evidence type="ECO:0000256" key="6">
    <source>
        <dbReference type="ARBA" id="ARBA00022989"/>
    </source>
</evidence>
<name>A0A2K8U4S5_9GAMM</name>
<evidence type="ECO:0000256" key="8">
    <source>
        <dbReference type="SAM" id="Phobius"/>
    </source>
</evidence>
<feature type="transmembrane region" description="Helical" evidence="8">
    <location>
        <begin position="171"/>
        <end position="191"/>
    </location>
</feature>
<dbReference type="Pfam" id="PF03600">
    <property type="entry name" value="CitMHS"/>
    <property type="match status" value="1"/>
</dbReference>
<evidence type="ECO:0000256" key="4">
    <source>
        <dbReference type="ARBA" id="ARBA00022475"/>
    </source>
</evidence>
<dbReference type="PANTHER" id="PTHR43568:SF1">
    <property type="entry name" value="P PROTEIN"/>
    <property type="match status" value="1"/>
</dbReference>
<feature type="transmembrane region" description="Helical" evidence="8">
    <location>
        <begin position="197"/>
        <end position="218"/>
    </location>
</feature>
<keyword evidence="4" id="KW-1003">Cell membrane</keyword>
<evidence type="ECO:0000256" key="1">
    <source>
        <dbReference type="ARBA" id="ARBA00004651"/>
    </source>
</evidence>
<keyword evidence="5 8" id="KW-0812">Transmembrane</keyword>
<evidence type="ECO:0000313" key="11">
    <source>
        <dbReference type="Proteomes" id="UP000232638"/>
    </source>
</evidence>
<evidence type="ECO:0000256" key="2">
    <source>
        <dbReference type="ARBA" id="ARBA00009843"/>
    </source>
</evidence>
<dbReference type="InterPro" id="IPR051475">
    <property type="entry name" value="Diverse_Ion_Transporter"/>
</dbReference>